<evidence type="ECO:0000256" key="1">
    <source>
        <dbReference type="SAM" id="MobiDB-lite"/>
    </source>
</evidence>
<feature type="transmembrane region" description="Helical" evidence="2">
    <location>
        <begin position="230"/>
        <end position="250"/>
    </location>
</feature>
<feature type="transmembrane region" description="Helical" evidence="2">
    <location>
        <begin position="430"/>
        <end position="452"/>
    </location>
</feature>
<keyword evidence="2" id="KW-0812">Transmembrane</keyword>
<feature type="region of interest" description="Disordered" evidence="1">
    <location>
        <begin position="530"/>
        <end position="554"/>
    </location>
</feature>
<dbReference type="RefSeq" id="WP_100349029.1">
    <property type="nucleotide sequence ID" value="NZ_PGTZ01000006.1"/>
</dbReference>
<feature type="compositionally biased region" description="Pro residues" evidence="1">
    <location>
        <begin position="1"/>
        <end position="14"/>
    </location>
</feature>
<evidence type="ECO:0000256" key="2">
    <source>
        <dbReference type="SAM" id="Phobius"/>
    </source>
</evidence>
<keyword evidence="2" id="KW-1133">Transmembrane helix</keyword>
<feature type="transmembrane region" description="Helical" evidence="2">
    <location>
        <begin position="195"/>
        <end position="218"/>
    </location>
</feature>
<protein>
    <submittedName>
        <fullName evidence="3">Uncharacterized protein</fullName>
    </submittedName>
</protein>
<feature type="transmembrane region" description="Helical" evidence="2">
    <location>
        <begin position="161"/>
        <end position="183"/>
    </location>
</feature>
<feature type="compositionally biased region" description="Low complexity" evidence="1">
    <location>
        <begin position="42"/>
        <end position="63"/>
    </location>
</feature>
<feature type="transmembrane region" description="Helical" evidence="2">
    <location>
        <begin position="397"/>
        <end position="418"/>
    </location>
</feature>
<keyword evidence="4" id="KW-1185">Reference proteome</keyword>
<feature type="compositionally biased region" description="Low complexity" evidence="1">
    <location>
        <begin position="83"/>
        <end position="97"/>
    </location>
</feature>
<proteinExistence type="predicted"/>
<comment type="caution">
    <text evidence="3">The sequence shown here is derived from an EMBL/GenBank/DDBJ whole genome shotgun (WGS) entry which is preliminary data.</text>
</comment>
<dbReference type="EMBL" id="PGTZ01000006">
    <property type="protein sequence ID" value="PJI95115.1"/>
    <property type="molecule type" value="Genomic_DNA"/>
</dbReference>
<name>A0A2M8WW07_9MICO</name>
<evidence type="ECO:0000313" key="3">
    <source>
        <dbReference type="EMBL" id="PJI95115.1"/>
    </source>
</evidence>
<dbReference type="AlphaFoldDB" id="A0A2M8WW07"/>
<feature type="transmembrane region" description="Helical" evidence="2">
    <location>
        <begin position="310"/>
        <end position="338"/>
    </location>
</feature>
<evidence type="ECO:0000313" key="4">
    <source>
        <dbReference type="Proteomes" id="UP000231586"/>
    </source>
</evidence>
<feature type="transmembrane region" description="Helical" evidence="2">
    <location>
        <begin position="472"/>
        <end position="491"/>
    </location>
</feature>
<feature type="compositionally biased region" description="Gly residues" evidence="1">
    <location>
        <begin position="540"/>
        <end position="554"/>
    </location>
</feature>
<sequence length="890" mass="89740">MSQPPTPPTPPDPTEPADGAHPPADEIDEDTTPRHRIPQPPTAGASAPEPAAAPGAAAAEPRWAPAPAPGFVHPVPPGPAPVPAQAQAPAPAPAGAPAGAPTVLTGGQVGRAAARAGVGYGVLIVASFLLCLLTLLVSALSGHDSSSSATTWSSTAEDASGGLSILTLPFVLAGAALLGPLHLSGGSDLAGTDVTLFLVPLGLTAALVVAILACSLLLPTRPTSVRAAWLAALATGATLAVGAGVLTAIFHVSVSDSDGFGRLAADPLLAGLGALLLGTVAAALGEAVVREGRGVRVDLRRLGIPLPAALSRAVVAAVVGYGVALVLVVLGFFVWLAVSDDGGLGAAVLATAYLGLSIGALGLGVGGFGGVTAGGEASIGASGGDTTLTLFTSGSPAALWLLLLAVVIGTFLTAAALARGGASQRRWQDAWATPTVLAVATLAALLLTGVTFSAHVSAGDLGQASGSGHARLAAWTFLVAALWGGLAEVLARTVVGALVPASTAAARTTTPTGPVHAGAGVPVTGAAAEWTAGSVPPGPGQAGPGGPVPGAGNPRGGMSRGAALAVLGGLGGLVVLVVVAAVGWHVLNASHGPEKQVEAYLGALSDGKPSKAFEIADPAVPDAQRALLTDDVYGDVAGRPSDVKVTEVEVDGDRAVVTARYDLAGDKATDTYTLHKDGHEDGVFDHWVMDPPELPEVPLGSLPEGTTSLVVTGHEVEVDASTDELAALPGTWTVALPDQGPYLESSTATYRVGGESQWTSSTYQPLEYKVTDAALQEATKQSKDALTACLATKDPEPDDCAIKDYYLWDDDAVDMRWTLDTAPTFTAKDEGYDDMIRVEVSDGKATFSYTLPKSASHYRDKTEHHADDVEVDYAEYYQVKDGKVVLDDRY</sequence>
<gene>
    <name evidence="3" type="ORF">CLV34_0968</name>
</gene>
<dbReference type="Proteomes" id="UP000231586">
    <property type="component" value="Unassembled WGS sequence"/>
</dbReference>
<organism evidence="3 4">
    <name type="scientific">Luteimicrobium subarcticum</name>
    <dbReference type="NCBI Taxonomy" id="620910"/>
    <lineage>
        <taxon>Bacteria</taxon>
        <taxon>Bacillati</taxon>
        <taxon>Actinomycetota</taxon>
        <taxon>Actinomycetes</taxon>
        <taxon>Micrococcales</taxon>
        <taxon>Luteimicrobium</taxon>
    </lineage>
</organism>
<accession>A0A2M8WW07</accession>
<reference evidence="3 4" key="1">
    <citation type="submission" date="2017-11" db="EMBL/GenBank/DDBJ databases">
        <title>Genomic Encyclopedia of Archaeal and Bacterial Type Strains, Phase II (KMG-II): From Individual Species to Whole Genera.</title>
        <authorList>
            <person name="Goeker M."/>
        </authorList>
    </citation>
    <scope>NUCLEOTIDE SEQUENCE [LARGE SCALE GENOMIC DNA]</scope>
    <source>
        <strain evidence="3 4">DSM 22413</strain>
    </source>
</reference>
<keyword evidence="2" id="KW-0472">Membrane</keyword>
<feature type="region of interest" description="Disordered" evidence="1">
    <location>
        <begin position="1"/>
        <end position="97"/>
    </location>
</feature>
<feature type="transmembrane region" description="Helical" evidence="2">
    <location>
        <begin position="118"/>
        <end position="140"/>
    </location>
</feature>
<feature type="transmembrane region" description="Helical" evidence="2">
    <location>
        <begin position="562"/>
        <end position="587"/>
    </location>
</feature>
<feature type="compositionally biased region" description="Pro residues" evidence="1">
    <location>
        <begin position="64"/>
        <end position="82"/>
    </location>
</feature>
<dbReference type="OrthoDB" id="5181884at2"/>